<evidence type="ECO:0000313" key="2">
    <source>
        <dbReference type="Proteomes" id="UP000289738"/>
    </source>
</evidence>
<gene>
    <name evidence="1" type="ORF">Ahy_B10g104330</name>
</gene>
<dbReference type="AlphaFoldDB" id="A0A444X5A1"/>
<evidence type="ECO:0000313" key="1">
    <source>
        <dbReference type="EMBL" id="RYQ84839.1"/>
    </source>
</evidence>
<keyword evidence="2" id="KW-1185">Reference proteome</keyword>
<proteinExistence type="predicted"/>
<reference evidence="1 2" key="1">
    <citation type="submission" date="2019-01" db="EMBL/GenBank/DDBJ databases">
        <title>Sequencing of cultivated peanut Arachis hypogaea provides insights into genome evolution and oil improvement.</title>
        <authorList>
            <person name="Chen X."/>
        </authorList>
    </citation>
    <scope>NUCLEOTIDE SEQUENCE [LARGE SCALE GENOMIC DNA]</scope>
    <source>
        <strain evidence="2">cv. Fuhuasheng</strain>
        <tissue evidence="1">Leaves</tissue>
    </source>
</reference>
<name>A0A444X5A1_ARAHY</name>
<sequence length="125" mass="14364">MLELLTRKRVDIEEESNVTSLVSWVRFIWLEIGKIDEIVDPDIANAFPNSRVLARQVTEVLLLALRCTKRKPCERPTMKDITSFYQKNIFRLSCDDVDMVNEDVVDVAPQPYSVPFFSTNPVSDA</sequence>
<protein>
    <submittedName>
        <fullName evidence="1">Uncharacterized protein</fullName>
    </submittedName>
</protein>
<accession>A0A444X5A1</accession>
<dbReference type="EMBL" id="SDMP01000020">
    <property type="protein sequence ID" value="RYQ84839.1"/>
    <property type="molecule type" value="Genomic_DNA"/>
</dbReference>
<dbReference type="STRING" id="3818.A0A444X5A1"/>
<organism evidence="1 2">
    <name type="scientific">Arachis hypogaea</name>
    <name type="common">Peanut</name>
    <dbReference type="NCBI Taxonomy" id="3818"/>
    <lineage>
        <taxon>Eukaryota</taxon>
        <taxon>Viridiplantae</taxon>
        <taxon>Streptophyta</taxon>
        <taxon>Embryophyta</taxon>
        <taxon>Tracheophyta</taxon>
        <taxon>Spermatophyta</taxon>
        <taxon>Magnoliopsida</taxon>
        <taxon>eudicotyledons</taxon>
        <taxon>Gunneridae</taxon>
        <taxon>Pentapetalae</taxon>
        <taxon>rosids</taxon>
        <taxon>fabids</taxon>
        <taxon>Fabales</taxon>
        <taxon>Fabaceae</taxon>
        <taxon>Papilionoideae</taxon>
        <taxon>50 kb inversion clade</taxon>
        <taxon>dalbergioids sensu lato</taxon>
        <taxon>Dalbergieae</taxon>
        <taxon>Pterocarpus clade</taxon>
        <taxon>Arachis</taxon>
    </lineage>
</organism>
<dbReference type="Proteomes" id="UP000289738">
    <property type="component" value="Chromosome B10"/>
</dbReference>
<dbReference type="Gene3D" id="1.10.510.10">
    <property type="entry name" value="Transferase(Phosphotransferase) domain 1"/>
    <property type="match status" value="1"/>
</dbReference>
<comment type="caution">
    <text evidence="1">The sequence shown here is derived from an EMBL/GenBank/DDBJ whole genome shotgun (WGS) entry which is preliminary data.</text>
</comment>